<protein>
    <recommendedName>
        <fullName evidence="2">DUF397 domain-containing protein</fullName>
    </recommendedName>
</protein>
<dbReference type="InterPro" id="IPR007278">
    <property type="entry name" value="DUF397"/>
</dbReference>
<feature type="domain" description="DUF397" evidence="2">
    <location>
        <begin position="21"/>
        <end position="75"/>
    </location>
</feature>
<dbReference type="Pfam" id="PF04149">
    <property type="entry name" value="DUF397"/>
    <property type="match status" value="1"/>
</dbReference>
<organism evidence="3 4">
    <name type="scientific">Cryptosporangium minutisporangium</name>
    <dbReference type="NCBI Taxonomy" id="113569"/>
    <lineage>
        <taxon>Bacteria</taxon>
        <taxon>Bacillati</taxon>
        <taxon>Actinomycetota</taxon>
        <taxon>Actinomycetes</taxon>
        <taxon>Cryptosporangiales</taxon>
        <taxon>Cryptosporangiaceae</taxon>
        <taxon>Cryptosporangium</taxon>
    </lineage>
</organism>
<dbReference type="EMBL" id="BAAAYN010000008">
    <property type="protein sequence ID" value="GAA3384533.1"/>
    <property type="molecule type" value="Genomic_DNA"/>
</dbReference>
<evidence type="ECO:0000256" key="1">
    <source>
        <dbReference type="SAM" id="MobiDB-lite"/>
    </source>
</evidence>
<sequence>MTFMSGKQHQRNDRVTDLSDAHWRKAKRSTGANTGCVEVAPNLPEVAAVRDSKRPEGGAHVVSRSAFAAFLDDVKAGRYDL</sequence>
<dbReference type="Proteomes" id="UP001501676">
    <property type="component" value="Unassembled WGS sequence"/>
</dbReference>
<accession>A0ABP6STE0</accession>
<evidence type="ECO:0000313" key="3">
    <source>
        <dbReference type="EMBL" id="GAA3384533.1"/>
    </source>
</evidence>
<keyword evidence="4" id="KW-1185">Reference proteome</keyword>
<name>A0ABP6STE0_9ACTN</name>
<feature type="compositionally biased region" description="Basic and acidic residues" evidence="1">
    <location>
        <begin position="10"/>
        <end position="23"/>
    </location>
</feature>
<reference evidence="4" key="1">
    <citation type="journal article" date="2019" name="Int. J. Syst. Evol. Microbiol.">
        <title>The Global Catalogue of Microorganisms (GCM) 10K type strain sequencing project: providing services to taxonomists for standard genome sequencing and annotation.</title>
        <authorList>
            <consortium name="The Broad Institute Genomics Platform"/>
            <consortium name="The Broad Institute Genome Sequencing Center for Infectious Disease"/>
            <person name="Wu L."/>
            <person name="Ma J."/>
        </authorList>
    </citation>
    <scope>NUCLEOTIDE SEQUENCE [LARGE SCALE GENOMIC DNA]</scope>
    <source>
        <strain evidence="4">JCM 9458</strain>
    </source>
</reference>
<proteinExistence type="predicted"/>
<evidence type="ECO:0000313" key="4">
    <source>
        <dbReference type="Proteomes" id="UP001501676"/>
    </source>
</evidence>
<feature type="region of interest" description="Disordered" evidence="1">
    <location>
        <begin position="1"/>
        <end position="36"/>
    </location>
</feature>
<evidence type="ECO:0000259" key="2">
    <source>
        <dbReference type="Pfam" id="PF04149"/>
    </source>
</evidence>
<gene>
    <name evidence="3" type="ORF">GCM10020369_14590</name>
</gene>
<comment type="caution">
    <text evidence="3">The sequence shown here is derived from an EMBL/GenBank/DDBJ whole genome shotgun (WGS) entry which is preliminary data.</text>
</comment>